<evidence type="ECO:0000256" key="4">
    <source>
        <dbReference type="ARBA" id="ARBA00022517"/>
    </source>
</evidence>
<dbReference type="InterPro" id="IPR040309">
    <property type="entry name" value="Naf1"/>
</dbReference>
<comment type="subcellular location">
    <subcellularLocation>
        <location evidence="1">Nucleus</location>
    </subcellularLocation>
</comment>
<dbReference type="InterPro" id="IPR009000">
    <property type="entry name" value="Transl_B-barrel_sf"/>
</dbReference>
<feature type="compositionally biased region" description="Polar residues" evidence="10">
    <location>
        <begin position="569"/>
        <end position="609"/>
    </location>
</feature>
<keyword evidence="6" id="KW-0597">Phosphoprotein</keyword>
<evidence type="ECO:0000256" key="10">
    <source>
        <dbReference type="SAM" id="MobiDB-lite"/>
    </source>
</evidence>
<dbReference type="Proteomes" id="UP000785200">
    <property type="component" value="Unassembled WGS sequence"/>
</dbReference>
<dbReference type="InterPro" id="IPR038664">
    <property type="entry name" value="Gar1/Naf1_Cbf5-bd_sf"/>
</dbReference>
<dbReference type="Pfam" id="PF04410">
    <property type="entry name" value="Gar1"/>
    <property type="match status" value="1"/>
</dbReference>
<gene>
    <name evidence="11" type="ORF">D0Z07_4475</name>
</gene>
<evidence type="ECO:0000256" key="8">
    <source>
        <dbReference type="ARBA" id="ARBA00023242"/>
    </source>
</evidence>
<feature type="region of interest" description="Disordered" evidence="10">
    <location>
        <begin position="1"/>
        <end position="89"/>
    </location>
</feature>
<evidence type="ECO:0000256" key="7">
    <source>
        <dbReference type="ARBA" id="ARBA00022884"/>
    </source>
</evidence>
<feature type="region of interest" description="Disordered" evidence="10">
    <location>
        <begin position="425"/>
        <end position="693"/>
    </location>
</feature>
<dbReference type="GO" id="GO:0000493">
    <property type="term" value="P:box H/ACA snoRNP assembly"/>
    <property type="evidence" value="ECO:0007669"/>
    <property type="project" value="InterPro"/>
</dbReference>
<feature type="compositionally biased region" description="Acidic residues" evidence="10">
    <location>
        <begin position="262"/>
        <end position="278"/>
    </location>
</feature>
<dbReference type="GO" id="GO:0003723">
    <property type="term" value="F:RNA binding"/>
    <property type="evidence" value="ECO:0007669"/>
    <property type="project" value="UniProtKB-KW"/>
</dbReference>
<feature type="compositionally biased region" description="Acidic residues" evidence="10">
    <location>
        <begin position="431"/>
        <end position="445"/>
    </location>
</feature>
<evidence type="ECO:0000313" key="12">
    <source>
        <dbReference type="Proteomes" id="UP000785200"/>
    </source>
</evidence>
<dbReference type="GO" id="GO:0005634">
    <property type="term" value="C:nucleus"/>
    <property type="evidence" value="ECO:0007669"/>
    <property type="project" value="UniProtKB-SubCell"/>
</dbReference>
<keyword evidence="12" id="KW-1185">Reference proteome</keyword>
<dbReference type="OrthoDB" id="21550at2759"/>
<dbReference type="PANTHER" id="PTHR31633">
    <property type="entry name" value="H/ACA RIBONUCLEOPROTEIN COMPLEX NON-CORE SUBUNIT NAF1"/>
    <property type="match status" value="1"/>
</dbReference>
<dbReference type="PANTHER" id="PTHR31633:SF1">
    <property type="entry name" value="H_ACA RIBONUCLEOPROTEIN COMPLEX NON-CORE SUBUNIT NAF1"/>
    <property type="match status" value="1"/>
</dbReference>
<evidence type="ECO:0000313" key="11">
    <source>
        <dbReference type="EMBL" id="KAG0649149.1"/>
    </source>
</evidence>
<evidence type="ECO:0000256" key="6">
    <source>
        <dbReference type="ARBA" id="ARBA00022553"/>
    </source>
</evidence>
<reference evidence="11" key="1">
    <citation type="submission" date="2019-07" db="EMBL/GenBank/DDBJ databases">
        <title>Hyphodiscus hymeniophilus genome sequencing and assembly.</title>
        <authorList>
            <person name="Kramer G."/>
            <person name="Nodwell J."/>
        </authorList>
    </citation>
    <scope>NUCLEOTIDE SEQUENCE</scope>
    <source>
        <strain evidence="11">ATCC 34498</strain>
    </source>
</reference>
<sequence>MATVDIDELHSQAPPAKRARLHNESSSGELPATMNDPDHTYGTDEGSAGEPSVAEATVSRHPTTEATSLTQSMIPGLGRLGNAPTSPGKTGESLLQPMVAEAMKEAITNPPVPEELNVEMSGTENTIMLPEQALEVQQSVDGEDIKEQVVQPPAPMSTQGPNAEMSGMENATAISALQHAEEMDVEVNHFSKPAVVAEPAPEMEGLNNVESQPITHALEALLGGLDAPASKAPELGNVPVSKVPAANENAEWEVDSSPYESSSDDSSSDDSSEDDSDEGGIIRSDDEGGAAKTKGAGGQLRTKNEVPEEVIPKPDVVITPEMRIEELGVVETIVDNIILIKAKTSGEYRALESSSVLCLADRRVFGVVSETLGRVQQPLYTVRFTNGGEITEAGLSIGTKVFYSEQHAKFALTQALKAYKGSDASNLHDEEVGDEEIEFSDDEAEAEHKKRLKQKKLAKRGGKMPYDGNGRAGPHGHPLQQQHLPTKDGSLSYDDAEDDGPYKPLARPTGFADTVGRSEAPQEGDYVSGMPNRGRGDFRGRGRGDRGRGRGDRGRGRGGFQDRRDNNGFSQTPQGHQQHSPASSQTFSPYSPGTTFSQSPAVTPNTNNIYSPQSQGQYSPQQPMWPQFPQQPFQQQFQGYQNMQSGWPNMPPPPPLPSGAFINPAFFAGNGNQQAPPNQWQQKQQSGRGRGSS</sequence>
<comment type="similarity">
    <text evidence="2">Belongs to the NAF1 family.</text>
</comment>
<feature type="compositionally biased region" description="Polar residues" evidence="10">
    <location>
        <begin position="60"/>
        <end position="73"/>
    </location>
</feature>
<dbReference type="SUPFAM" id="SSF50447">
    <property type="entry name" value="Translation proteins"/>
    <property type="match status" value="1"/>
</dbReference>
<evidence type="ECO:0000256" key="5">
    <source>
        <dbReference type="ARBA" id="ARBA00022552"/>
    </source>
</evidence>
<name>A0A9P6VJX7_9HELO</name>
<evidence type="ECO:0000256" key="3">
    <source>
        <dbReference type="ARBA" id="ARBA00021438"/>
    </source>
</evidence>
<keyword evidence="7" id="KW-0694">RNA-binding</keyword>
<dbReference type="GO" id="GO:0001522">
    <property type="term" value="P:pseudouridine synthesis"/>
    <property type="evidence" value="ECO:0007669"/>
    <property type="project" value="InterPro"/>
</dbReference>
<dbReference type="AlphaFoldDB" id="A0A9P6VJX7"/>
<dbReference type="GO" id="GO:0006364">
    <property type="term" value="P:rRNA processing"/>
    <property type="evidence" value="ECO:0007669"/>
    <property type="project" value="UniProtKB-KW"/>
</dbReference>
<dbReference type="FunFam" id="2.40.10.230:FF:000002">
    <property type="entry name" value="H/ACA ribonucleoprotein complex non-core subunit NAF1"/>
    <property type="match status" value="1"/>
</dbReference>
<feature type="region of interest" description="Disordered" evidence="10">
    <location>
        <begin position="236"/>
        <end position="307"/>
    </location>
</feature>
<comment type="caution">
    <text evidence="11">The sequence shown here is derived from an EMBL/GenBank/DDBJ whole genome shotgun (WGS) entry which is preliminary data.</text>
</comment>
<accession>A0A9P6VJX7</accession>
<feature type="compositionally biased region" description="Basic residues" evidence="10">
    <location>
        <begin position="449"/>
        <end position="462"/>
    </location>
</feature>
<dbReference type="EMBL" id="VNKQ01000008">
    <property type="protein sequence ID" value="KAG0649149.1"/>
    <property type="molecule type" value="Genomic_DNA"/>
</dbReference>
<feature type="compositionally biased region" description="Low complexity" evidence="10">
    <location>
        <begin position="610"/>
        <end position="638"/>
    </location>
</feature>
<evidence type="ECO:0000256" key="9">
    <source>
        <dbReference type="ARBA" id="ARBA00076743"/>
    </source>
</evidence>
<feature type="compositionally biased region" description="Basic and acidic residues" evidence="10">
    <location>
        <begin position="534"/>
        <end position="566"/>
    </location>
</feature>
<organism evidence="11 12">
    <name type="scientific">Hyphodiscus hymeniophilus</name>
    <dbReference type="NCBI Taxonomy" id="353542"/>
    <lineage>
        <taxon>Eukaryota</taxon>
        <taxon>Fungi</taxon>
        <taxon>Dikarya</taxon>
        <taxon>Ascomycota</taxon>
        <taxon>Pezizomycotina</taxon>
        <taxon>Leotiomycetes</taxon>
        <taxon>Helotiales</taxon>
        <taxon>Hyphodiscaceae</taxon>
        <taxon>Hyphodiscus</taxon>
    </lineage>
</organism>
<keyword evidence="5" id="KW-0698">rRNA processing</keyword>
<dbReference type="Gene3D" id="2.40.10.230">
    <property type="entry name" value="Probable tRNA pseudouridine synthase domain"/>
    <property type="match status" value="1"/>
</dbReference>
<keyword evidence="8" id="KW-0539">Nucleus</keyword>
<evidence type="ECO:0000256" key="1">
    <source>
        <dbReference type="ARBA" id="ARBA00004123"/>
    </source>
</evidence>
<proteinExistence type="inferred from homology"/>
<dbReference type="InterPro" id="IPR007504">
    <property type="entry name" value="H/ACA_rnp_Gar1/Naf1"/>
</dbReference>
<keyword evidence="4" id="KW-0690">Ribosome biogenesis</keyword>
<protein>
    <recommendedName>
        <fullName evidence="3">H/ACA ribonucleoprotein complex non-core subunit NAF1</fullName>
    </recommendedName>
    <alternativeName>
        <fullName evidence="9">Nuclear assembly factor 1</fullName>
    </alternativeName>
</protein>
<dbReference type="GO" id="GO:0005732">
    <property type="term" value="C:sno(s)RNA-containing ribonucleoprotein complex"/>
    <property type="evidence" value="ECO:0007669"/>
    <property type="project" value="InterPro"/>
</dbReference>
<feature type="compositionally biased region" description="Low complexity" evidence="10">
    <location>
        <begin position="668"/>
        <end position="687"/>
    </location>
</feature>
<evidence type="ECO:0000256" key="2">
    <source>
        <dbReference type="ARBA" id="ARBA00009801"/>
    </source>
</evidence>